<dbReference type="RefSeq" id="WP_389358409.1">
    <property type="nucleotide sequence ID" value="NZ_JBIACK010000001.1"/>
</dbReference>
<proteinExistence type="predicted"/>
<gene>
    <name evidence="1" type="ORF">ACFYKX_04400</name>
</gene>
<comment type="caution">
    <text evidence="1">The sequence shown here is derived from an EMBL/GenBank/DDBJ whole genome shotgun (WGS) entry which is preliminary data.</text>
</comment>
<keyword evidence="2" id="KW-1185">Reference proteome</keyword>
<sequence>MGNWVFDKISEHHSDVYDHQKLVGTVELGIRYYHTDENKKGLFNKRKKLYIKQVDTIFRDVDHTVEVKSSCHLNQSTLMYDVFKRTFTYTKDGKKHEFEMIYHNQADLARYYYSFEFNSDTYYVFFDNRYFNLELFKNKDFVGKWEQTKKTQFTYEVETFYEEHKWLWFSIFSHLYSHFPRASSNYFIIPDTD</sequence>
<dbReference type="EMBL" id="JBIACK010000001">
    <property type="protein sequence ID" value="MFE8699859.1"/>
    <property type="molecule type" value="Genomic_DNA"/>
</dbReference>
<name>A0ABW6K6T1_9BACI</name>
<reference evidence="1 2" key="1">
    <citation type="submission" date="2024-08" db="EMBL/GenBank/DDBJ databases">
        <title>Two novel Cytobacillus novel species.</title>
        <authorList>
            <person name="Liu G."/>
        </authorList>
    </citation>
    <scope>NUCLEOTIDE SEQUENCE [LARGE SCALE GENOMIC DNA]</scope>
    <source>
        <strain evidence="1 2">FJAT-54145</strain>
    </source>
</reference>
<evidence type="ECO:0000313" key="2">
    <source>
        <dbReference type="Proteomes" id="UP001601059"/>
    </source>
</evidence>
<dbReference type="Proteomes" id="UP001601059">
    <property type="component" value="Unassembled WGS sequence"/>
</dbReference>
<evidence type="ECO:0000313" key="1">
    <source>
        <dbReference type="EMBL" id="MFE8699859.1"/>
    </source>
</evidence>
<accession>A0ABW6K6T1</accession>
<protein>
    <submittedName>
        <fullName evidence="1">Uncharacterized protein</fullName>
    </submittedName>
</protein>
<organism evidence="1 2">
    <name type="scientific">Cytobacillus spartinae</name>
    <dbReference type="NCBI Taxonomy" id="3299023"/>
    <lineage>
        <taxon>Bacteria</taxon>
        <taxon>Bacillati</taxon>
        <taxon>Bacillota</taxon>
        <taxon>Bacilli</taxon>
        <taxon>Bacillales</taxon>
        <taxon>Bacillaceae</taxon>
        <taxon>Cytobacillus</taxon>
    </lineage>
</organism>